<evidence type="ECO:0000256" key="1">
    <source>
        <dbReference type="HAMAP-Rule" id="MF_00771"/>
    </source>
</evidence>
<dbReference type="NCBIfam" id="NF002616">
    <property type="entry name" value="PRK02268.1-2"/>
    <property type="match status" value="1"/>
</dbReference>
<dbReference type="OrthoDB" id="9793567at2"/>
<proteinExistence type="inferred from homology"/>
<dbReference type="Pfam" id="PF01878">
    <property type="entry name" value="EVE"/>
    <property type="match status" value="1"/>
</dbReference>
<evidence type="ECO:0000313" key="3">
    <source>
        <dbReference type="EMBL" id="SDW44765.1"/>
    </source>
</evidence>
<feature type="domain" description="EVE" evidence="2">
    <location>
        <begin position="7"/>
        <end position="138"/>
    </location>
</feature>
<protein>
    <recommendedName>
        <fullName evidence="1">UPF0310 protein SAMN05444420_102238</fullName>
    </recommendedName>
</protein>
<dbReference type="PROSITE" id="PS51257">
    <property type="entry name" value="PROKAR_LIPOPROTEIN"/>
    <property type="match status" value="1"/>
</dbReference>
<comment type="similarity">
    <text evidence="1">Belongs to the UPF0310 family.</text>
</comment>
<dbReference type="InterPro" id="IPR022996">
    <property type="entry name" value="UPF0310"/>
</dbReference>
<dbReference type="EMBL" id="FNND01000002">
    <property type="protein sequence ID" value="SDW44765.1"/>
    <property type="molecule type" value="Genomic_DNA"/>
</dbReference>
<name>A0A1H2TM42_9FLAO</name>
<dbReference type="InterPro" id="IPR015947">
    <property type="entry name" value="PUA-like_sf"/>
</dbReference>
<keyword evidence="4" id="KW-1185">Reference proteome</keyword>
<reference evidence="3 4" key="1">
    <citation type="submission" date="2016-10" db="EMBL/GenBank/DDBJ databases">
        <authorList>
            <person name="Varghese N."/>
            <person name="Submissions S."/>
        </authorList>
    </citation>
    <scope>NUCLEOTIDE SEQUENCE [LARGE SCALE GENOMIC DNA]</scope>
    <source>
        <strain evidence="3 4">DSM 11449</strain>
    </source>
</reference>
<accession>A0A1H2TM42</accession>
<dbReference type="GeneID" id="85016331"/>
<dbReference type="AlphaFoldDB" id="A0A1H2TM42"/>
<dbReference type="RefSeq" id="WP_016420175.1">
    <property type="nucleotide sequence ID" value="NZ_FNND01000002.1"/>
</dbReference>
<dbReference type="HAMAP" id="MF_00771">
    <property type="entry name" value="UPF0310"/>
    <property type="match status" value="1"/>
</dbReference>
<dbReference type="CDD" id="cd21132">
    <property type="entry name" value="EVE-like"/>
    <property type="match status" value="1"/>
</dbReference>
<dbReference type="SUPFAM" id="SSF88697">
    <property type="entry name" value="PUA domain-like"/>
    <property type="match status" value="1"/>
</dbReference>
<dbReference type="Gene3D" id="3.10.590.10">
    <property type="entry name" value="ph1033 like domains"/>
    <property type="match status" value="1"/>
</dbReference>
<gene>
    <name evidence="3" type="ORF">SAMN05444420_102238</name>
</gene>
<evidence type="ECO:0000313" key="4">
    <source>
        <dbReference type="Proteomes" id="UP000182771"/>
    </source>
</evidence>
<sequence length="150" mass="17273">MKNRPIKYWIIVASRDHVQMGVAGGFAQACHGKAQPLKRMQEGDGILYYSSKRYFGKEDKCQAFTAIGKVKDEEVYAFQMSENFCPFRRNITFVDCEETPIADLIELLDFIPNKKAWGYPFRFGILEISENDFKLIASKMLHNDLSALNF</sequence>
<dbReference type="Proteomes" id="UP000182771">
    <property type="component" value="Unassembled WGS sequence"/>
</dbReference>
<organism evidence="3 4">
    <name type="scientific">Capnocytophaga granulosa</name>
    <dbReference type="NCBI Taxonomy" id="45242"/>
    <lineage>
        <taxon>Bacteria</taxon>
        <taxon>Pseudomonadati</taxon>
        <taxon>Bacteroidota</taxon>
        <taxon>Flavobacteriia</taxon>
        <taxon>Flavobacteriales</taxon>
        <taxon>Flavobacteriaceae</taxon>
        <taxon>Capnocytophaga</taxon>
    </lineage>
</organism>
<comment type="caution">
    <text evidence="3">The sequence shown here is derived from an EMBL/GenBank/DDBJ whole genome shotgun (WGS) entry which is preliminary data.</text>
</comment>
<evidence type="ECO:0000259" key="2">
    <source>
        <dbReference type="Pfam" id="PF01878"/>
    </source>
</evidence>
<dbReference type="InterPro" id="IPR002740">
    <property type="entry name" value="EVE_domain"/>
</dbReference>